<feature type="domain" description="Peptidase M24" evidence="3">
    <location>
        <begin position="134"/>
        <end position="337"/>
    </location>
</feature>
<sequence length="355" mass="39739">MEMRVNKVRNLLDEKNLDAILLYKPENRRYIAGFTGSNGYILITKEKAIFITDFRYTIQASEQCQGFEIVEMNNHNPLSDVLKSYSLKRLGIEEEHVSYGQFLEFSEKLPEVEFVPLKGTLTTIRSIKTEDEIELIAKAAEITDEAFEHIMKYIKPGMKETEVALELEVFMKKKGASALSFESIVASGVRSSLPHGKASDKVIEKGDMITLDFGCVYKGYCSDMTRSFVMGEATDKQKEIYYGVLEAQEASLKAVRPGITGIELDKIARDIITEKGYGENFRHGLGHGVGIEVHELPHVNARGTVAMEPGAVITIEPGIYVPHYGGVRIEDLVVVTEDGYRVLSKSTKELIELKL</sequence>
<dbReference type="EC" id="3.4.11.9" evidence="5"/>
<dbReference type="InterPro" id="IPR000587">
    <property type="entry name" value="Creatinase_N"/>
</dbReference>
<keyword evidence="1" id="KW-0479">Metal-binding</keyword>
<keyword evidence="5" id="KW-0031">Aminopeptidase</keyword>
<evidence type="ECO:0000313" key="5">
    <source>
        <dbReference type="EMBL" id="MBM7613992.1"/>
    </source>
</evidence>
<evidence type="ECO:0000256" key="2">
    <source>
        <dbReference type="ARBA" id="ARBA00022801"/>
    </source>
</evidence>
<dbReference type="InterPro" id="IPR036005">
    <property type="entry name" value="Creatinase/aminopeptidase-like"/>
</dbReference>
<feature type="domain" description="Creatinase N-terminal" evidence="4">
    <location>
        <begin position="4"/>
        <end position="127"/>
    </location>
</feature>
<dbReference type="InterPro" id="IPR001131">
    <property type="entry name" value="Peptidase_M24B_aminopep-P_CS"/>
</dbReference>
<keyword evidence="2 5" id="KW-0378">Hydrolase</keyword>
<dbReference type="PANTHER" id="PTHR46112:SF3">
    <property type="entry name" value="AMINOPEPTIDASE YPDF"/>
    <property type="match status" value="1"/>
</dbReference>
<dbReference type="RefSeq" id="WP_204400272.1">
    <property type="nucleotide sequence ID" value="NZ_JAFBEE010000002.1"/>
</dbReference>
<dbReference type="InterPro" id="IPR029149">
    <property type="entry name" value="Creatin/AminoP/Spt16_N"/>
</dbReference>
<keyword evidence="5" id="KW-0645">Protease</keyword>
<dbReference type="InterPro" id="IPR000994">
    <property type="entry name" value="Pept_M24"/>
</dbReference>
<dbReference type="Pfam" id="PF01321">
    <property type="entry name" value="Creatinase_N"/>
    <property type="match status" value="1"/>
</dbReference>
<evidence type="ECO:0000313" key="6">
    <source>
        <dbReference type="Proteomes" id="UP001314796"/>
    </source>
</evidence>
<evidence type="ECO:0000259" key="3">
    <source>
        <dbReference type="Pfam" id="PF00557"/>
    </source>
</evidence>
<dbReference type="InterPro" id="IPR050659">
    <property type="entry name" value="Peptidase_M24B"/>
</dbReference>
<evidence type="ECO:0000259" key="4">
    <source>
        <dbReference type="Pfam" id="PF01321"/>
    </source>
</evidence>
<dbReference type="Pfam" id="PF00557">
    <property type="entry name" value="Peptidase_M24"/>
    <property type="match status" value="1"/>
</dbReference>
<dbReference type="Proteomes" id="UP001314796">
    <property type="component" value="Unassembled WGS sequence"/>
</dbReference>
<evidence type="ECO:0000256" key="1">
    <source>
        <dbReference type="ARBA" id="ARBA00022723"/>
    </source>
</evidence>
<accession>A0ABS2NM54</accession>
<dbReference type="Gene3D" id="3.40.350.10">
    <property type="entry name" value="Creatinase/prolidase N-terminal domain"/>
    <property type="match status" value="1"/>
</dbReference>
<keyword evidence="6" id="KW-1185">Reference proteome</keyword>
<dbReference type="Gene3D" id="3.90.230.10">
    <property type="entry name" value="Creatinase/methionine aminopeptidase superfamily"/>
    <property type="match status" value="1"/>
</dbReference>
<dbReference type="PRINTS" id="PR00599">
    <property type="entry name" value="MAPEPTIDASE"/>
</dbReference>
<name>A0ABS2NM54_9FIRM</name>
<dbReference type="SUPFAM" id="SSF55920">
    <property type="entry name" value="Creatinase/aminopeptidase"/>
    <property type="match status" value="1"/>
</dbReference>
<dbReference type="EMBL" id="JAFBEE010000002">
    <property type="protein sequence ID" value="MBM7613992.1"/>
    <property type="molecule type" value="Genomic_DNA"/>
</dbReference>
<proteinExistence type="predicted"/>
<dbReference type="PROSITE" id="PS00491">
    <property type="entry name" value="PROLINE_PEPTIDASE"/>
    <property type="match status" value="1"/>
</dbReference>
<comment type="caution">
    <text evidence="5">The sequence shown here is derived from an EMBL/GenBank/DDBJ whole genome shotgun (WGS) entry which is preliminary data.</text>
</comment>
<dbReference type="PANTHER" id="PTHR46112">
    <property type="entry name" value="AMINOPEPTIDASE"/>
    <property type="match status" value="1"/>
</dbReference>
<dbReference type="CDD" id="cd01092">
    <property type="entry name" value="APP-like"/>
    <property type="match status" value="1"/>
</dbReference>
<dbReference type="InterPro" id="IPR001714">
    <property type="entry name" value="Pept_M24_MAP"/>
</dbReference>
<dbReference type="GO" id="GO:0004177">
    <property type="term" value="F:aminopeptidase activity"/>
    <property type="evidence" value="ECO:0007669"/>
    <property type="project" value="UniProtKB-KW"/>
</dbReference>
<reference evidence="5 6" key="1">
    <citation type="submission" date="2021-01" db="EMBL/GenBank/DDBJ databases">
        <title>Genomic Encyclopedia of Type Strains, Phase IV (KMG-IV): sequencing the most valuable type-strain genomes for metagenomic binning, comparative biology and taxonomic classification.</title>
        <authorList>
            <person name="Goeker M."/>
        </authorList>
    </citation>
    <scope>NUCLEOTIDE SEQUENCE [LARGE SCALE GENOMIC DNA]</scope>
    <source>
        <strain evidence="5 6">DSM 25890</strain>
    </source>
</reference>
<organism evidence="5 6">
    <name type="scientific">Alkaliphilus hydrothermalis</name>
    <dbReference type="NCBI Taxonomy" id="1482730"/>
    <lineage>
        <taxon>Bacteria</taxon>
        <taxon>Bacillati</taxon>
        <taxon>Bacillota</taxon>
        <taxon>Clostridia</taxon>
        <taxon>Peptostreptococcales</taxon>
        <taxon>Natronincolaceae</taxon>
        <taxon>Alkaliphilus</taxon>
    </lineage>
</organism>
<protein>
    <submittedName>
        <fullName evidence="5">Xaa-Pro aminopeptidase</fullName>
        <ecNumber evidence="5">3.4.11.9</ecNumber>
    </submittedName>
</protein>
<gene>
    <name evidence="5" type="ORF">JOC73_000501</name>
</gene>